<dbReference type="Proteomes" id="UP000177481">
    <property type="component" value="Unassembled WGS sequence"/>
</dbReference>
<dbReference type="STRING" id="1797471.A3A71_03260"/>
<dbReference type="EMBL" id="MEZX01000001">
    <property type="protein sequence ID" value="OGD65079.1"/>
    <property type="molecule type" value="Genomic_DNA"/>
</dbReference>
<name>A0A1F5ECD4_9BACT</name>
<comment type="caution">
    <text evidence="1">The sequence shown here is derived from an EMBL/GenBank/DDBJ whole genome shotgun (WGS) entry which is preliminary data.</text>
</comment>
<evidence type="ECO:0000313" key="2">
    <source>
        <dbReference type="Proteomes" id="UP000177481"/>
    </source>
</evidence>
<reference evidence="1 2" key="1">
    <citation type="journal article" date="2016" name="Nat. Commun.">
        <title>Thousands of microbial genomes shed light on interconnected biogeochemical processes in an aquifer system.</title>
        <authorList>
            <person name="Anantharaman K."/>
            <person name="Brown C.T."/>
            <person name="Hug L.A."/>
            <person name="Sharon I."/>
            <person name="Castelle C.J."/>
            <person name="Probst A.J."/>
            <person name="Thomas B.C."/>
            <person name="Singh A."/>
            <person name="Wilkins M.J."/>
            <person name="Karaoz U."/>
            <person name="Brodie E.L."/>
            <person name="Williams K.H."/>
            <person name="Hubbard S.S."/>
            <person name="Banfield J.F."/>
        </authorList>
    </citation>
    <scope>NUCLEOTIDE SEQUENCE [LARGE SCALE GENOMIC DNA]</scope>
</reference>
<dbReference type="Gene3D" id="3.90.1750.20">
    <property type="entry name" value="Putative Large Serine Recombinase, Chain B, Domain 2"/>
    <property type="match status" value="1"/>
</dbReference>
<sequence length="134" mass="14813">MSKANHSDLTAFYQHISEMGRLEVARRRVQGETIGQPPLGFRKVQVNGKTTNAPDPETFPLLVLALQMRKEGSTLREICSVMSKKGLQSKRGNPIQPNGMHKILKTFIRLIGEAFVDTTSFDSISSQAELSKAA</sequence>
<dbReference type="AlphaFoldDB" id="A0A1F5ECD4"/>
<gene>
    <name evidence="1" type="ORF">A3A71_03260</name>
</gene>
<proteinExistence type="predicted"/>
<evidence type="ECO:0008006" key="3">
    <source>
        <dbReference type="Google" id="ProtNLM"/>
    </source>
</evidence>
<evidence type="ECO:0000313" key="1">
    <source>
        <dbReference type="EMBL" id="OGD65079.1"/>
    </source>
</evidence>
<organism evidence="1 2">
    <name type="scientific">Candidatus Berkelbacteria bacterium RIFCSPLOWO2_01_FULL_50_28</name>
    <dbReference type="NCBI Taxonomy" id="1797471"/>
    <lineage>
        <taxon>Bacteria</taxon>
        <taxon>Candidatus Berkelbacteria</taxon>
    </lineage>
</organism>
<dbReference type="InterPro" id="IPR038109">
    <property type="entry name" value="DNA_bind_recomb_sf"/>
</dbReference>
<protein>
    <recommendedName>
        <fullName evidence="3">Recombinase domain-containing protein</fullName>
    </recommendedName>
</protein>
<accession>A0A1F5ECD4</accession>